<dbReference type="OrthoDB" id="8224664at2"/>
<protein>
    <recommendedName>
        <fullName evidence="4">DUF4386 family protein</fullName>
    </recommendedName>
</protein>
<dbReference type="EMBL" id="FSQT01000001">
    <property type="protein sequence ID" value="SIM80963.1"/>
    <property type="molecule type" value="Genomic_DNA"/>
</dbReference>
<dbReference type="AlphaFoldDB" id="A0A1N5W6V0"/>
<feature type="transmembrane region" description="Helical" evidence="1">
    <location>
        <begin position="177"/>
        <end position="197"/>
    </location>
</feature>
<feature type="transmembrane region" description="Helical" evidence="1">
    <location>
        <begin position="7"/>
        <end position="26"/>
    </location>
</feature>
<evidence type="ECO:0008006" key="4">
    <source>
        <dbReference type="Google" id="ProtNLM"/>
    </source>
</evidence>
<keyword evidence="1" id="KW-1133">Transmembrane helix</keyword>
<dbReference type="RefSeq" id="WP_074312476.1">
    <property type="nucleotide sequence ID" value="NZ_FSQT01000001.1"/>
</dbReference>
<organism evidence="2 3">
    <name type="scientific">Micromonospora cremea</name>
    <dbReference type="NCBI Taxonomy" id="709881"/>
    <lineage>
        <taxon>Bacteria</taxon>
        <taxon>Bacillati</taxon>
        <taxon>Actinomycetota</taxon>
        <taxon>Actinomycetes</taxon>
        <taxon>Micromonosporales</taxon>
        <taxon>Micromonosporaceae</taxon>
        <taxon>Micromonospora</taxon>
    </lineage>
</organism>
<feature type="transmembrane region" description="Helical" evidence="1">
    <location>
        <begin position="152"/>
        <end position="171"/>
    </location>
</feature>
<reference evidence="3" key="1">
    <citation type="submission" date="2016-12" db="EMBL/GenBank/DDBJ databases">
        <authorList>
            <person name="Varghese N."/>
            <person name="Submissions S."/>
        </authorList>
    </citation>
    <scope>NUCLEOTIDE SEQUENCE [LARGE SCALE GENOMIC DNA]</scope>
    <source>
        <strain evidence="3">DSM 45599</strain>
    </source>
</reference>
<feature type="transmembrane region" description="Helical" evidence="1">
    <location>
        <begin position="46"/>
        <end position="65"/>
    </location>
</feature>
<accession>A0A1N5W6V0</accession>
<evidence type="ECO:0000313" key="2">
    <source>
        <dbReference type="EMBL" id="SIM80963.1"/>
    </source>
</evidence>
<dbReference type="STRING" id="709881.SAMN04489832_2210"/>
<evidence type="ECO:0000313" key="3">
    <source>
        <dbReference type="Proteomes" id="UP000185124"/>
    </source>
</evidence>
<name>A0A1N5W6V0_9ACTN</name>
<evidence type="ECO:0000256" key="1">
    <source>
        <dbReference type="SAM" id="Phobius"/>
    </source>
</evidence>
<keyword evidence="3" id="KW-1185">Reference proteome</keyword>
<keyword evidence="1" id="KW-0812">Transmembrane</keyword>
<sequence>MPLSRNRLAAASLIAAGVLFFLYPALRPWADESTAAGALHAMSSPWWAATHLFAMIGFILVPLALLHVDRTAAVIMWIGAGLTLPYYGAEDFALNTIATKVADGQQLDLLDLAQSIRYHPTAITTFSVGLVLLAVGAVWAAVAVWRAGVPRRFSGVLFGAGFALFLPQFFVGEAGRIGHGVLMAAGCGWLAVALWRAPSAPVRPSRDTRPGRSVPEPAV</sequence>
<feature type="transmembrane region" description="Helical" evidence="1">
    <location>
        <begin position="72"/>
        <end position="89"/>
    </location>
</feature>
<keyword evidence="1" id="KW-0472">Membrane</keyword>
<proteinExistence type="predicted"/>
<gene>
    <name evidence="2" type="ORF">SAMN04489832_2210</name>
</gene>
<dbReference type="Proteomes" id="UP000185124">
    <property type="component" value="Unassembled WGS sequence"/>
</dbReference>
<feature type="transmembrane region" description="Helical" evidence="1">
    <location>
        <begin position="122"/>
        <end position="145"/>
    </location>
</feature>